<name>K6YXA5_9ALTE</name>
<keyword evidence="1" id="KW-0472">Membrane</keyword>
<evidence type="ECO:0000313" key="3">
    <source>
        <dbReference type="Proteomes" id="UP000006334"/>
    </source>
</evidence>
<evidence type="ECO:0000256" key="1">
    <source>
        <dbReference type="SAM" id="Phobius"/>
    </source>
</evidence>
<dbReference type="InterPro" id="IPR021244">
    <property type="entry name" value="DUF2802"/>
</dbReference>
<dbReference type="Proteomes" id="UP000006334">
    <property type="component" value="Unassembled WGS sequence"/>
</dbReference>
<dbReference type="OrthoDB" id="5600183at2"/>
<dbReference type="RefSeq" id="WP_008845669.1">
    <property type="nucleotide sequence ID" value="NZ_BAEN01000064.1"/>
</dbReference>
<comment type="caution">
    <text evidence="2">The sequence shown here is derived from an EMBL/GenBank/DDBJ whole genome shotgun (WGS) entry which is preliminary data.</text>
</comment>
<reference evidence="2 3" key="1">
    <citation type="journal article" date="2017" name="Antonie Van Leeuwenhoek">
        <title>Rhizobium rhizosphaerae sp. nov., a novel species isolated from rice rhizosphere.</title>
        <authorList>
            <person name="Zhao J.J."/>
            <person name="Zhang J."/>
            <person name="Zhang R.J."/>
            <person name="Zhang C.W."/>
            <person name="Yin H.Q."/>
            <person name="Zhang X.X."/>
        </authorList>
    </citation>
    <scope>NUCLEOTIDE SEQUENCE [LARGE SCALE GENOMIC DNA]</scope>
    <source>
        <strain evidence="2 3">E3</strain>
    </source>
</reference>
<accession>K6YXA5</accession>
<proteinExistence type="predicted"/>
<keyword evidence="3" id="KW-1185">Reference proteome</keyword>
<dbReference type="Pfam" id="PF10975">
    <property type="entry name" value="DUF2802"/>
    <property type="match status" value="1"/>
</dbReference>
<feature type="transmembrane region" description="Helical" evidence="1">
    <location>
        <begin position="6"/>
        <end position="26"/>
    </location>
</feature>
<dbReference type="AlphaFoldDB" id="K6YXA5"/>
<sequence>MLTLHYLALATIVIFALIILIIYVVLSKRIKSGNLKTEGLGQQIISLQQANALLREELHEVRSGAMGIGAKVKDLVIKVDLIQDKLQEIEFLDPDTKLYSQAAKMVDAGASVEELMRECDLPRAEAELLIAVKKSR</sequence>
<evidence type="ECO:0000313" key="2">
    <source>
        <dbReference type="EMBL" id="GAC15865.1"/>
    </source>
</evidence>
<keyword evidence="1" id="KW-1133">Transmembrane helix</keyword>
<dbReference type="EMBL" id="BAEN01000064">
    <property type="protein sequence ID" value="GAC15865.1"/>
    <property type="molecule type" value="Genomic_DNA"/>
</dbReference>
<protein>
    <recommendedName>
        <fullName evidence="4">DUF2802 domain-containing protein</fullName>
    </recommendedName>
</protein>
<dbReference type="eggNOG" id="ENOG5032YKY">
    <property type="taxonomic scope" value="Bacteria"/>
</dbReference>
<organism evidence="2 3">
    <name type="scientific">Aliiglaciecola lipolytica E3</name>
    <dbReference type="NCBI Taxonomy" id="1127673"/>
    <lineage>
        <taxon>Bacteria</taxon>
        <taxon>Pseudomonadati</taxon>
        <taxon>Pseudomonadota</taxon>
        <taxon>Gammaproteobacteria</taxon>
        <taxon>Alteromonadales</taxon>
        <taxon>Alteromonadaceae</taxon>
        <taxon>Aliiglaciecola</taxon>
    </lineage>
</organism>
<keyword evidence="1" id="KW-0812">Transmembrane</keyword>
<dbReference type="STRING" id="1127673.GLIP_3251"/>
<evidence type="ECO:0008006" key="4">
    <source>
        <dbReference type="Google" id="ProtNLM"/>
    </source>
</evidence>
<gene>
    <name evidence="2" type="ORF">GLIP_3251</name>
</gene>